<evidence type="ECO:0000313" key="6">
    <source>
        <dbReference type="EMBL" id="TDG15837.1"/>
    </source>
</evidence>
<evidence type="ECO:0000256" key="1">
    <source>
        <dbReference type="ARBA" id="ARBA00022676"/>
    </source>
</evidence>
<dbReference type="Proteomes" id="UP000295554">
    <property type="component" value="Unassembled WGS sequence"/>
</dbReference>
<evidence type="ECO:0000256" key="3">
    <source>
        <dbReference type="ARBA" id="ARBA00043995"/>
    </source>
</evidence>
<dbReference type="AlphaFoldDB" id="A0A4R5LWN3"/>
<sequence>MTEAGQKVLVVGPSWVGDMVMSQVLYRLLQQTREGVSIDVVAPAWSEPILARMPEVNRAITKPIGHGEPALGRRWKLGRALRSEGYGQAILLPNSFKSALLPLFAGIPRRTGWRGEFRYGLLNDLRVLDQQTYPLMVEQFAALGLEPGAPLPAQLPPPRLVVDPAQVAGCREKFLRQSDRPLLALCPGAEFGWAKRWPTQHYAELARHYLDQGWQVVLFGSANDQPVTAEILAACGDSDRCLDLAGKTTLAEAVDMLSLATAVVSNDSGLMHIAAALSRPLVVVYGPTSPGFTPPLNVNSDVVVSDIDCAPCFQRECPLQHHRCMRDTPASLLAAKLDALLNSNLED</sequence>
<keyword evidence="1" id="KW-0328">Glycosyltransferase</keyword>
<comment type="catalytic activity">
    <reaction evidence="5">
        <text>an L-alpha-D-Hep-(1-&gt;5)-[alpha-Kdo-(2-&gt;4)]-alpha-Kdo-(2-&gt;6)-lipid A + ADP-L-glycero-beta-D-manno-heptose = an L-alpha-D-Hep-(1-&gt;3)-L-alpha-D-Hep-(1-&gt;5)-[alpha-Kdo-(2-&gt;4)]-alpha-Kdo-(2-&gt;6)-lipid A + ADP + H(+)</text>
        <dbReference type="Rhea" id="RHEA:74071"/>
        <dbReference type="ChEBI" id="CHEBI:15378"/>
        <dbReference type="ChEBI" id="CHEBI:61506"/>
        <dbReference type="ChEBI" id="CHEBI:193068"/>
        <dbReference type="ChEBI" id="CHEBI:193069"/>
        <dbReference type="ChEBI" id="CHEBI:456216"/>
        <dbReference type="EC" id="2.4.99.24"/>
    </reaction>
</comment>
<reference evidence="6 7" key="1">
    <citation type="submission" date="2019-03" db="EMBL/GenBank/DDBJ databases">
        <title>Seongchinamella monodicae gen. nov., sp. nov., a novel member of the Gammaproteobacteria isolated from a tidal mudflat of beach.</title>
        <authorList>
            <person name="Yang H.G."/>
            <person name="Kang J.W."/>
            <person name="Lee S.D."/>
        </authorList>
    </citation>
    <scope>NUCLEOTIDE SEQUENCE [LARGE SCALE GENOMIC DNA]</scope>
    <source>
        <strain evidence="6 7">GH4-78</strain>
    </source>
</reference>
<comment type="caution">
    <text evidence="6">The sequence shown here is derived from an EMBL/GenBank/DDBJ whole genome shotgun (WGS) entry which is preliminary data.</text>
</comment>
<dbReference type="Pfam" id="PF01075">
    <property type="entry name" value="Glyco_transf_9"/>
    <property type="match status" value="1"/>
</dbReference>
<dbReference type="PANTHER" id="PTHR30160">
    <property type="entry name" value="TETRAACYLDISACCHARIDE 4'-KINASE-RELATED"/>
    <property type="match status" value="1"/>
</dbReference>
<gene>
    <name evidence="6" type="primary">waaF</name>
    <name evidence="6" type="ORF">E2F43_06315</name>
</gene>
<dbReference type="GO" id="GO:0008713">
    <property type="term" value="F:ADP-heptose-lipopolysaccharide heptosyltransferase activity"/>
    <property type="evidence" value="ECO:0007669"/>
    <property type="project" value="UniProtKB-EC"/>
</dbReference>
<dbReference type="InterPro" id="IPR002201">
    <property type="entry name" value="Glyco_trans_9"/>
</dbReference>
<dbReference type="Gene3D" id="3.40.50.2000">
    <property type="entry name" value="Glycogen Phosphorylase B"/>
    <property type="match status" value="2"/>
</dbReference>
<dbReference type="InterPro" id="IPR051199">
    <property type="entry name" value="LPS_LOS_Heptosyltrfase"/>
</dbReference>
<accession>A0A4R5LWN3</accession>
<name>A0A4R5LWN3_9GAMM</name>
<dbReference type="RefSeq" id="WP_133210681.1">
    <property type="nucleotide sequence ID" value="NZ_SMSE01000001.1"/>
</dbReference>
<dbReference type="GO" id="GO:0009244">
    <property type="term" value="P:lipopolysaccharide core region biosynthetic process"/>
    <property type="evidence" value="ECO:0007669"/>
    <property type="project" value="TreeGrafter"/>
</dbReference>
<organism evidence="6 7">
    <name type="scientific">Seongchinamella unica</name>
    <dbReference type="NCBI Taxonomy" id="2547392"/>
    <lineage>
        <taxon>Bacteria</taxon>
        <taxon>Pseudomonadati</taxon>
        <taxon>Pseudomonadota</taxon>
        <taxon>Gammaproteobacteria</taxon>
        <taxon>Cellvibrionales</taxon>
        <taxon>Halieaceae</taxon>
        <taxon>Seongchinamella</taxon>
    </lineage>
</organism>
<evidence type="ECO:0000256" key="4">
    <source>
        <dbReference type="ARBA" id="ARBA00044042"/>
    </source>
</evidence>
<dbReference type="NCBIfam" id="TIGR02195">
    <property type="entry name" value="heptsyl_trn_II"/>
    <property type="match status" value="1"/>
</dbReference>
<proteinExistence type="inferred from homology"/>
<protein>
    <recommendedName>
        <fullName evidence="4">lipopolysaccharide heptosyltransferase II</fullName>
        <ecNumber evidence="4">2.4.99.24</ecNumber>
    </recommendedName>
</protein>
<evidence type="ECO:0000313" key="7">
    <source>
        <dbReference type="Proteomes" id="UP000295554"/>
    </source>
</evidence>
<dbReference type="PANTHER" id="PTHR30160:SF7">
    <property type="entry name" value="ADP-HEPTOSE--LPS HEPTOSYLTRANSFERASE 2"/>
    <property type="match status" value="1"/>
</dbReference>
<evidence type="ECO:0000256" key="5">
    <source>
        <dbReference type="ARBA" id="ARBA00047503"/>
    </source>
</evidence>
<dbReference type="FunFam" id="3.40.50.2000:FF:000023">
    <property type="entry name" value="ADP-heptose--LPS heptosyltransferase II"/>
    <property type="match status" value="1"/>
</dbReference>
<dbReference type="InterPro" id="IPR011910">
    <property type="entry name" value="RfaF"/>
</dbReference>
<comment type="similarity">
    <text evidence="3">Belongs to the glycosyltransferase 9 family.</text>
</comment>
<keyword evidence="7" id="KW-1185">Reference proteome</keyword>
<evidence type="ECO:0000256" key="2">
    <source>
        <dbReference type="ARBA" id="ARBA00022679"/>
    </source>
</evidence>
<dbReference type="GO" id="GO:0005829">
    <property type="term" value="C:cytosol"/>
    <property type="evidence" value="ECO:0007669"/>
    <property type="project" value="TreeGrafter"/>
</dbReference>
<dbReference type="CDD" id="cd03789">
    <property type="entry name" value="GT9_LPS_heptosyltransferase"/>
    <property type="match status" value="1"/>
</dbReference>
<dbReference type="EC" id="2.4.99.24" evidence="4"/>
<dbReference type="SUPFAM" id="SSF53756">
    <property type="entry name" value="UDP-Glycosyltransferase/glycogen phosphorylase"/>
    <property type="match status" value="1"/>
</dbReference>
<dbReference type="OrthoDB" id="9797795at2"/>
<keyword evidence="2 6" id="KW-0808">Transferase</keyword>
<dbReference type="EMBL" id="SMSE01000001">
    <property type="protein sequence ID" value="TDG15837.1"/>
    <property type="molecule type" value="Genomic_DNA"/>
</dbReference>